<gene>
    <name evidence="1" type="ORF">BDN72DRAFT_894787</name>
</gene>
<evidence type="ECO:0000313" key="1">
    <source>
        <dbReference type="EMBL" id="TFK72438.1"/>
    </source>
</evidence>
<name>A0ACD3B354_9AGAR</name>
<reference evidence="1 2" key="1">
    <citation type="journal article" date="2019" name="Nat. Ecol. Evol.">
        <title>Megaphylogeny resolves global patterns of mushroom evolution.</title>
        <authorList>
            <person name="Varga T."/>
            <person name="Krizsan K."/>
            <person name="Foldi C."/>
            <person name="Dima B."/>
            <person name="Sanchez-Garcia M."/>
            <person name="Sanchez-Ramirez S."/>
            <person name="Szollosi G.J."/>
            <person name="Szarkandi J.G."/>
            <person name="Papp V."/>
            <person name="Albert L."/>
            <person name="Andreopoulos W."/>
            <person name="Angelini C."/>
            <person name="Antonin V."/>
            <person name="Barry K.W."/>
            <person name="Bougher N.L."/>
            <person name="Buchanan P."/>
            <person name="Buyck B."/>
            <person name="Bense V."/>
            <person name="Catcheside P."/>
            <person name="Chovatia M."/>
            <person name="Cooper J."/>
            <person name="Damon W."/>
            <person name="Desjardin D."/>
            <person name="Finy P."/>
            <person name="Geml J."/>
            <person name="Haridas S."/>
            <person name="Hughes K."/>
            <person name="Justo A."/>
            <person name="Karasinski D."/>
            <person name="Kautmanova I."/>
            <person name="Kiss B."/>
            <person name="Kocsube S."/>
            <person name="Kotiranta H."/>
            <person name="LaButti K.M."/>
            <person name="Lechner B.E."/>
            <person name="Liimatainen K."/>
            <person name="Lipzen A."/>
            <person name="Lukacs Z."/>
            <person name="Mihaltcheva S."/>
            <person name="Morgado L.N."/>
            <person name="Niskanen T."/>
            <person name="Noordeloos M.E."/>
            <person name="Ohm R.A."/>
            <person name="Ortiz-Santana B."/>
            <person name="Ovrebo C."/>
            <person name="Racz N."/>
            <person name="Riley R."/>
            <person name="Savchenko A."/>
            <person name="Shiryaev A."/>
            <person name="Soop K."/>
            <person name="Spirin V."/>
            <person name="Szebenyi C."/>
            <person name="Tomsovsky M."/>
            <person name="Tulloss R.E."/>
            <person name="Uehling J."/>
            <person name="Grigoriev I.V."/>
            <person name="Vagvolgyi C."/>
            <person name="Papp T."/>
            <person name="Martin F.M."/>
            <person name="Miettinen O."/>
            <person name="Hibbett D.S."/>
            <person name="Nagy L.G."/>
        </authorList>
    </citation>
    <scope>NUCLEOTIDE SEQUENCE [LARGE SCALE GENOMIC DNA]</scope>
    <source>
        <strain evidence="1 2">NL-1719</strain>
    </source>
</reference>
<evidence type="ECO:0000313" key="2">
    <source>
        <dbReference type="Proteomes" id="UP000308600"/>
    </source>
</evidence>
<keyword evidence="2" id="KW-1185">Reference proteome</keyword>
<organism evidence="1 2">
    <name type="scientific">Pluteus cervinus</name>
    <dbReference type="NCBI Taxonomy" id="181527"/>
    <lineage>
        <taxon>Eukaryota</taxon>
        <taxon>Fungi</taxon>
        <taxon>Dikarya</taxon>
        <taxon>Basidiomycota</taxon>
        <taxon>Agaricomycotina</taxon>
        <taxon>Agaricomycetes</taxon>
        <taxon>Agaricomycetidae</taxon>
        <taxon>Agaricales</taxon>
        <taxon>Pluteineae</taxon>
        <taxon>Pluteaceae</taxon>
        <taxon>Pluteus</taxon>
    </lineage>
</organism>
<dbReference type="EMBL" id="ML208285">
    <property type="protein sequence ID" value="TFK72438.1"/>
    <property type="molecule type" value="Genomic_DNA"/>
</dbReference>
<dbReference type="Proteomes" id="UP000308600">
    <property type="component" value="Unassembled WGS sequence"/>
</dbReference>
<protein>
    <submittedName>
        <fullName evidence="1">Cytochrome P450</fullName>
    </submittedName>
</protein>
<proteinExistence type="predicted"/>
<accession>A0ACD3B354</accession>
<sequence>MSFILILLALSASWLLLVFLRKYFAALSTLRSIRDCPGRDLLWLHPFHATATLLGSVYPFKGQPGYYYAKFSLYLEHGSTFLSSAAFWTGTPIYWVADADAVKAITSSGHLFVKDVEGYEVINIYGKNVVTTESSEWKRHKNVVKSAFNEANTAFVWKEATRIVNEWFSELENLDNNQDDVDLSIEMVKITLLILSSAGFGRRSSWTEEAQSDPPTGHRMAFRPALLGAVHNIYTKIIAPEWLYALSENFYLPGITPTLRDTKQSFTSLREHMLEIIATERTRVGGGSDVAPGTALLRNMVEANMIQEDGYAQKRLTDEELLSNTFTFLIAGHETTAFSLSFAIATLALYPDIQKKVYDEVVALWPAGAPSTATLQSVKECLPKLEYTTAVFHESLRHFPPVLRLGKIAQADTTLTTKRFSTTEAGSITNIYQNTVAIERGSVVLIDVLGLHMNPLHWGNDADKFKPERFIDTPNYRWPREAFMAFSGGPRSCIGHRFALAEGLCVLASLVRAYHVLMPQDLKNKSFSEQKQVLQSWKPGITTLPIGARVRLQRRP</sequence>